<dbReference type="GO" id="GO:0005829">
    <property type="term" value="C:cytosol"/>
    <property type="evidence" value="ECO:0007669"/>
    <property type="project" value="TreeGrafter"/>
</dbReference>
<keyword evidence="2 4" id="KW-0560">Oxidoreductase</keyword>
<dbReference type="CDD" id="cd12172">
    <property type="entry name" value="PGDH_like_2"/>
    <property type="match status" value="1"/>
</dbReference>
<comment type="similarity">
    <text evidence="1 4">Belongs to the D-isomer specific 2-hydroxyacid dehydrogenase family.</text>
</comment>
<dbReference type="SUPFAM" id="SSF51735">
    <property type="entry name" value="NAD(P)-binding Rossmann-fold domains"/>
    <property type="match status" value="1"/>
</dbReference>
<organism evidence="7 8">
    <name type="scientific">Philodulcilactobacillus myokoensis</name>
    <dbReference type="NCBI Taxonomy" id="2929573"/>
    <lineage>
        <taxon>Bacteria</taxon>
        <taxon>Bacillati</taxon>
        <taxon>Bacillota</taxon>
        <taxon>Bacilli</taxon>
        <taxon>Lactobacillales</taxon>
        <taxon>Lactobacillaceae</taxon>
        <taxon>Philodulcilactobacillus</taxon>
    </lineage>
</organism>
<comment type="caution">
    <text evidence="7">The sequence shown here is derived from an EMBL/GenBank/DDBJ whole genome shotgun (WGS) entry which is preliminary data.</text>
</comment>
<feature type="domain" description="D-isomer specific 2-hydroxyacid dehydrogenase catalytic" evidence="5">
    <location>
        <begin position="9"/>
        <end position="311"/>
    </location>
</feature>
<dbReference type="PANTHER" id="PTHR10996:SF178">
    <property type="entry name" value="2-HYDROXYACID DEHYDROGENASE YGL185C-RELATED"/>
    <property type="match status" value="1"/>
</dbReference>
<name>A0A9W6B1Q7_9LACO</name>
<evidence type="ECO:0000256" key="2">
    <source>
        <dbReference type="ARBA" id="ARBA00023002"/>
    </source>
</evidence>
<dbReference type="InterPro" id="IPR036291">
    <property type="entry name" value="NAD(P)-bd_dom_sf"/>
</dbReference>
<dbReference type="EMBL" id="BRPL01000002">
    <property type="protein sequence ID" value="GLB46514.1"/>
    <property type="molecule type" value="Genomic_DNA"/>
</dbReference>
<dbReference type="PANTHER" id="PTHR10996">
    <property type="entry name" value="2-HYDROXYACID DEHYDROGENASE-RELATED"/>
    <property type="match status" value="1"/>
</dbReference>
<evidence type="ECO:0000256" key="4">
    <source>
        <dbReference type="RuleBase" id="RU003719"/>
    </source>
</evidence>
<dbReference type="FunFam" id="3.40.50.720:FF:000203">
    <property type="entry name" value="D-3-phosphoglycerate dehydrogenase (SerA)"/>
    <property type="match status" value="1"/>
</dbReference>
<dbReference type="Gene3D" id="3.40.50.720">
    <property type="entry name" value="NAD(P)-binding Rossmann-like Domain"/>
    <property type="match status" value="2"/>
</dbReference>
<dbReference type="GO" id="GO:0030267">
    <property type="term" value="F:glyoxylate reductase (NADPH) activity"/>
    <property type="evidence" value="ECO:0007669"/>
    <property type="project" value="TreeGrafter"/>
</dbReference>
<proteinExistence type="inferred from homology"/>
<dbReference type="Pfam" id="PF00389">
    <property type="entry name" value="2-Hacid_dh"/>
    <property type="match status" value="1"/>
</dbReference>
<dbReference type="InterPro" id="IPR029752">
    <property type="entry name" value="D-isomer_DH_CS1"/>
</dbReference>
<evidence type="ECO:0000259" key="5">
    <source>
        <dbReference type="Pfam" id="PF00389"/>
    </source>
</evidence>
<dbReference type="InterPro" id="IPR050223">
    <property type="entry name" value="D-isomer_2-hydroxyacid_DH"/>
</dbReference>
<dbReference type="PROSITE" id="PS00065">
    <property type="entry name" value="D_2_HYDROXYACID_DH_1"/>
    <property type="match status" value="1"/>
</dbReference>
<dbReference type="Proteomes" id="UP001144204">
    <property type="component" value="Unassembled WGS sequence"/>
</dbReference>
<gene>
    <name evidence="7" type="ORF">WR164_04930</name>
</gene>
<dbReference type="GO" id="GO:0051287">
    <property type="term" value="F:NAD binding"/>
    <property type="evidence" value="ECO:0007669"/>
    <property type="project" value="InterPro"/>
</dbReference>
<dbReference type="InterPro" id="IPR006139">
    <property type="entry name" value="D-isomer_2_OHA_DH_cat_dom"/>
</dbReference>
<dbReference type="AlphaFoldDB" id="A0A9W6B1Q7"/>
<dbReference type="GO" id="GO:0016618">
    <property type="term" value="F:hydroxypyruvate reductase [NAD(P)H] activity"/>
    <property type="evidence" value="ECO:0007669"/>
    <property type="project" value="TreeGrafter"/>
</dbReference>
<evidence type="ECO:0000256" key="3">
    <source>
        <dbReference type="ARBA" id="ARBA00023027"/>
    </source>
</evidence>
<evidence type="ECO:0000256" key="1">
    <source>
        <dbReference type="ARBA" id="ARBA00005854"/>
    </source>
</evidence>
<keyword evidence="3" id="KW-0520">NAD</keyword>
<reference evidence="7" key="2">
    <citation type="journal article" date="2023" name="PLoS ONE">
        <title>Philodulcilactobacillus myokoensis gen. nov., sp. nov., a fructophilic, acidophilic, and agar-phobic lactic acid bacterium isolated from fermented vegetable extracts.</title>
        <authorList>
            <person name="Kouya T."/>
            <person name="Ishiyama Y."/>
            <person name="Ohashi S."/>
            <person name="Kumakubo R."/>
            <person name="Yamazaki T."/>
            <person name="Otaki T."/>
        </authorList>
    </citation>
    <scope>NUCLEOTIDE SEQUENCE</scope>
    <source>
        <strain evidence="7">WR16-4</strain>
    </source>
</reference>
<feature type="domain" description="D-isomer specific 2-hydroxyacid dehydrogenase NAD-binding" evidence="6">
    <location>
        <begin position="110"/>
        <end position="279"/>
    </location>
</feature>
<evidence type="ECO:0000313" key="8">
    <source>
        <dbReference type="Proteomes" id="UP001144204"/>
    </source>
</evidence>
<dbReference type="RefSeq" id="WP_286135979.1">
    <property type="nucleotide sequence ID" value="NZ_BRPL01000002.1"/>
</dbReference>
<reference evidence="7" key="1">
    <citation type="submission" date="2022-07" db="EMBL/GenBank/DDBJ databases">
        <authorList>
            <person name="Kouya T."/>
            <person name="Ishiyama Y."/>
        </authorList>
    </citation>
    <scope>NUCLEOTIDE SEQUENCE</scope>
    <source>
        <strain evidence="7">WR16-4</strain>
    </source>
</reference>
<evidence type="ECO:0000313" key="7">
    <source>
        <dbReference type="EMBL" id="GLB46514.1"/>
    </source>
</evidence>
<dbReference type="InterPro" id="IPR006140">
    <property type="entry name" value="D-isomer_DH_NAD-bd"/>
</dbReference>
<accession>A0A9W6B1Q7</accession>
<protein>
    <submittedName>
        <fullName evidence="7">3-phosphoglycerate dehydrogenase</fullName>
    </submittedName>
</protein>
<sequence>MANKVLVPQIAVPYVKDDLAKHHLKMISTSNAQKADELLSKGKDAVAVMLLGAPFTKDMIDQMPNLKVISRFGVGYDNVDYRYAAKKGIKVTNTPGANAASVAEAAVTDILILSKHSYSISKAMREGDNDYVAKHPTNELAGKTVGIIGFGHIGRMVAKMLSGFNVNVLIWNRHPKQSQYGKFVDWDTLLKQSDFITLHVPATPDTIHSISTNEFKMMKDSAHIVNFARGSVIDQKALVEALKSGEIAGAGLDVYEKEPLPEDSELRKLPNVYLTPHNAGHSYEAIERMSTRAASEMERVINNEQPKWQIN</sequence>
<dbReference type="Pfam" id="PF02826">
    <property type="entry name" value="2-Hacid_dh_C"/>
    <property type="match status" value="1"/>
</dbReference>
<keyword evidence="8" id="KW-1185">Reference proteome</keyword>
<evidence type="ECO:0000259" key="6">
    <source>
        <dbReference type="Pfam" id="PF02826"/>
    </source>
</evidence>
<dbReference type="SUPFAM" id="SSF52283">
    <property type="entry name" value="Formate/glycerate dehydrogenase catalytic domain-like"/>
    <property type="match status" value="1"/>
</dbReference>